<sequence>MDPSSIYGQTSNFTVKIWTEQCRESTNTTEFGCTNAEAKSSDPNQFFLASQQQQVLAQAQAQNNVGSSTNYGDMDPRRFSGLRRGSLNAKDGQSTRNDGSMSSPVLSSSPKGSKLVITDVRFRPNSSQLATASVDKSVRLWDAANVIVFTLFYACQTIVYKHIRDTAPIMSLDFHPKKTDLFCFCDRDNVIQYWNTNPLSCTRSSKGHSDMVNYICWHANGEYLASVSQNLVKIWSLSSGECIQELSSDGNQFHSCVFHSSYSTILIIGGISFLELWNMAENKTMTVAAHKNIILALAQSPYTGMVVSASHDSSVKLWKVFQQPYMKKETTLFLWTSNSTSTGSTVGPSPSSPASTRTPGDGIMTANSTQHVNRMPKSLMMCGLEVTGLAASLNLLDDIGQFADVGSLEDNVESFLHCT</sequence>
<keyword evidence="4" id="KW-1185">Reference proteome</keyword>
<reference evidence="4" key="2">
    <citation type="submission" date="2019-10" db="EMBL/GenBank/DDBJ databases">
        <title>A de novo genome assembly of a pear dwarfing rootstock.</title>
        <authorList>
            <person name="Wang F."/>
            <person name="Wang J."/>
            <person name="Li S."/>
            <person name="Zhang Y."/>
            <person name="Fang M."/>
            <person name="Ma L."/>
            <person name="Zhao Y."/>
            <person name="Jiang S."/>
        </authorList>
    </citation>
    <scope>NUCLEOTIDE SEQUENCE [LARGE SCALE GENOMIC DNA]</scope>
</reference>
<feature type="region of interest" description="Disordered" evidence="2">
    <location>
        <begin position="340"/>
        <end position="362"/>
    </location>
</feature>
<feature type="repeat" description="WD" evidence="1">
    <location>
        <begin position="287"/>
        <end position="320"/>
    </location>
</feature>
<proteinExistence type="predicted"/>
<gene>
    <name evidence="3" type="ORF">D8674_027086</name>
</gene>
<feature type="compositionally biased region" description="Low complexity" evidence="2">
    <location>
        <begin position="340"/>
        <end position="359"/>
    </location>
</feature>
<dbReference type="Proteomes" id="UP000327157">
    <property type="component" value="Chromosome 5"/>
</dbReference>
<dbReference type="InterPro" id="IPR001680">
    <property type="entry name" value="WD40_rpt"/>
</dbReference>
<accession>A0A5N5IDI8</accession>
<keyword evidence="1" id="KW-0853">WD repeat</keyword>
<evidence type="ECO:0000313" key="3">
    <source>
        <dbReference type="EMBL" id="KAB2636552.1"/>
    </source>
</evidence>
<feature type="region of interest" description="Disordered" evidence="2">
    <location>
        <begin position="58"/>
        <end position="111"/>
    </location>
</feature>
<feature type="repeat" description="WD" evidence="1">
    <location>
        <begin position="110"/>
        <end position="142"/>
    </location>
</feature>
<dbReference type="PROSITE" id="PS50294">
    <property type="entry name" value="WD_REPEATS_REGION"/>
    <property type="match status" value="2"/>
</dbReference>
<feature type="compositionally biased region" description="Low complexity" evidence="2">
    <location>
        <begin position="99"/>
        <end position="111"/>
    </location>
</feature>
<dbReference type="PANTHER" id="PTHR44376:SF22">
    <property type="entry name" value="TRANSCRIPTIONAL COREPRESSOR LEUNIG_HOMOLOG"/>
    <property type="match status" value="1"/>
</dbReference>
<dbReference type="SUPFAM" id="SSF50978">
    <property type="entry name" value="WD40 repeat-like"/>
    <property type="match status" value="1"/>
</dbReference>
<dbReference type="AlphaFoldDB" id="A0A5N5IDI8"/>
<dbReference type="PROSITE" id="PS50082">
    <property type="entry name" value="WD_REPEATS_2"/>
    <property type="match status" value="2"/>
</dbReference>
<dbReference type="InterPro" id="IPR015943">
    <property type="entry name" value="WD40/YVTN_repeat-like_dom_sf"/>
</dbReference>
<name>A0A5N5IDI8_9ROSA</name>
<dbReference type="EMBL" id="SMOL01000004">
    <property type="protein sequence ID" value="KAB2636552.1"/>
    <property type="molecule type" value="Genomic_DNA"/>
</dbReference>
<evidence type="ECO:0000256" key="2">
    <source>
        <dbReference type="SAM" id="MobiDB-lite"/>
    </source>
</evidence>
<dbReference type="PANTHER" id="PTHR44376">
    <property type="entry name" value="TRANSCRIPTIONAL REGULATOR OF FILAMENTOUS GROWTH FLO8"/>
    <property type="match status" value="1"/>
</dbReference>
<evidence type="ECO:0000256" key="1">
    <source>
        <dbReference type="PROSITE-ProRule" id="PRU00221"/>
    </source>
</evidence>
<reference evidence="3 4" key="1">
    <citation type="submission" date="2019-09" db="EMBL/GenBank/DDBJ databases">
        <authorList>
            <person name="Ou C."/>
        </authorList>
    </citation>
    <scope>NUCLEOTIDE SEQUENCE [LARGE SCALE GENOMIC DNA]</scope>
    <source>
        <strain evidence="3">S2</strain>
        <tissue evidence="3">Leaf</tissue>
    </source>
</reference>
<dbReference type="Gene3D" id="2.130.10.10">
    <property type="entry name" value="YVTN repeat-like/Quinoprotein amine dehydrogenase"/>
    <property type="match status" value="2"/>
</dbReference>
<evidence type="ECO:0000313" key="4">
    <source>
        <dbReference type="Proteomes" id="UP000327157"/>
    </source>
</evidence>
<comment type="caution">
    <text evidence="3">The sequence shown here is derived from an EMBL/GenBank/DDBJ whole genome shotgun (WGS) entry which is preliminary data.</text>
</comment>
<organism evidence="3 4">
    <name type="scientific">Pyrus ussuriensis x Pyrus communis</name>
    <dbReference type="NCBI Taxonomy" id="2448454"/>
    <lineage>
        <taxon>Eukaryota</taxon>
        <taxon>Viridiplantae</taxon>
        <taxon>Streptophyta</taxon>
        <taxon>Embryophyta</taxon>
        <taxon>Tracheophyta</taxon>
        <taxon>Spermatophyta</taxon>
        <taxon>Magnoliopsida</taxon>
        <taxon>eudicotyledons</taxon>
        <taxon>Gunneridae</taxon>
        <taxon>Pentapetalae</taxon>
        <taxon>rosids</taxon>
        <taxon>fabids</taxon>
        <taxon>Rosales</taxon>
        <taxon>Rosaceae</taxon>
        <taxon>Amygdaloideae</taxon>
        <taxon>Maleae</taxon>
        <taxon>Pyrus</taxon>
    </lineage>
</organism>
<dbReference type="InterPro" id="IPR036322">
    <property type="entry name" value="WD40_repeat_dom_sf"/>
</dbReference>
<dbReference type="InterPro" id="IPR044716">
    <property type="entry name" value="LEUNIG-like"/>
</dbReference>
<dbReference type="Pfam" id="PF00400">
    <property type="entry name" value="WD40"/>
    <property type="match status" value="3"/>
</dbReference>
<dbReference type="OrthoDB" id="5600002at2759"/>
<dbReference type="GO" id="GO:0003714">
    <property type="term" value="F:transcription corepressor activity"/>
    <property type="evidence" value="ECO:0007669"/>
    <property type="project" value="InterPro"/>
</dbReference>
<protein>
    <submittedName>
        <fullName evidence="3">Transcriptional corepressor LEUNIG-like</fullName>
    </submittedName>
</protein>
<reference evidence="3 4" key="3">
    <citation type="submission" date="2019-11" db="EMBL/GenBank/DDBJ databases">
        <title>A de novo genome assembly of a pear dwarfing rootstock.</title>
        <authorList>
            <person name="Wang F."/>
            <person name="Wang J."/>
            <person name="Li S."/>
            <person name="Zhang Y."/>
            <person name="Fang M."/>
            <person name="Ma L."/>
            <person name="Zhao Y."/>
            <person name="Jiang S."/>
        </authorList>
    </citation>
    <scope>NUCLEOTIDE SEQUENCE [LARGE SCALE GENOMIC DNA]</scope>
    <source>
        <strain evidence="3">S2</strain>
        <tissue evidence="3">Leaf</tissue>
    </source>
</reference>
<dbReference type="SMART" id="SM00320">
    <property type="entry name" value="WD40"/>
    <property type="match status" value="5"/>
</dbReference>